<evidence type="ECO:0000313" key="3">
    <source>
        <dbReference type="EMBL" id="KAL0959982.1"/>
    </source>
</evidence>
<reference evidence="4" key="1">
    <citation type="submission" date="2024-06" db="EMBL/GenBank/DDBJ databases">
        <title>Multi-omics analyses provide insights into the biosynthesis of the anticancer antibiotic pleurotin in Hohenbuehelia grisea.</title>
        <authorList>
            <person name="Weaver J.A."/>
            <person name="Alberti F."/>
        </authorList>
    </citation>
    <scope>NUCLEOTIDE SEQUENCE [LARGE SCALE GENOMIC DNA]</scope>
    <source>
        <strain evidence="4">T-177</strain>
    </source>
</reference>
<protein>
    <recommendedName>
        <fullName evidence="2">Fungal-type protein kinase domain-containing protein</fullName>
    </recommendedName>
</protein>
<feature type="domain" description="Fungal-type protein kinase" evidence="2">
    <location>
        <begin position="193"/>
        <end position="331"/>
    </location>
</feature>
<keyword evidence="4" id="KW-1185">Reference proteome</keyword>
<feature type="compositionally biased region" description="Acidic residues" evidence="1">
    <location>
        <begin position="460"/>
        <end position="485"/>
    </location>
</feature>
<feature type="region of interest" description="Disordered" evidence="1">
    <location>
        <begin position="460"/>
        <end position="492"/>
    </location>
</feature>
<name>A0ABR3JVX3_9AGAR</name>
<dbReference type="PANTHER" id="PTHR38248:SF2">
    <property type="entry name" value="FUNK1 11"/>
    <property type="match status" value="1"/>
</dbReference>
<evidence type="ECO:0000256" key="1">
    <source>
        <dbReference type="SAM" id="MobiDB-lite"/>
    </source>
</evidence>
<evidence type="ECO:0000313" key="4">
    <source>
        <dbReference type="Proteomes" id="UP001556367"/>
    </source>
</evidence>
<sequence length="770" mass="86697">MPSSNESSESLQFPQDPPEELDWRFTPLNLNSNVHSTHTTSLATGDKKAHKRKQRVLQGIIKHELRHTTFEGEWVRNALCPADADIVGAVIDSLQRGKTPIFAKTLQTKEFVLLDWPEEAGERTYYRPFVKMLNAIVDTFASIFPEQHKKSVLRNTKFYIYDRTMLGSVDGEAALKPDFLCSNATVATGVRIGWLQAGLVGEIKLDWSDLIAQAGTYVRCQFAASGHRIFVPVLCLNQAESCFRLCFFHRGGLLATTPMPLTTESGFREFVSTIIGLWQWDTLEKAGFDECSSHSHFNFNNTQYRIDTVLCRRQAIRGRATSVYVVRIDDSISKPAVAAVRTRAQARGHAYLAQNAPTLVQPLKKDKTIAAWSRLNPFDDLKPTPVITPKHLGPIDLPDMFVVKCSYQPEGRDKEEDIFSSVQGFIGIPNVLAGYDATQFRIPSTHTPVFWDVIRFTSEDSDEESDGVSDEDEDSDEDDSDEDSDDGARKSDVVAANARKQAQENGNVPRNFEVRHHRHLVIKTMGRRLDPSLGPRKLVRAIQHAVIGHCALFTEGGYLHRDVSNGNIVVLLEPTQGNIPAVLSSVVQSRECTAVIIDGDVAKRWGSLERSSHRSGTLPFLSKNVAEKWRESRPLYHSPIDDLESFIWVILYELIHWAPKRTKWEKLLWKELNFDDVEIVALAKSSVVTRWTDPNSYQKITLSRSVRPFRDLLHGLFVCVGNYQANIEAFAGSPTKEGLASLFGDAYVNFIRILEEHIPLLPLEFPLTKK</sequence>
<gene>
    <name evidence="3" type="ORF">HGRIS_011639</name>
</gene>
<feature type="domain" description="Fungal-type protein kinase" evidence="2">
    <location>
        <begin position="400"/>
        <end position="652"/>
    </location>
</feature>
<comment type="caution">
    <text evidence="3">The sequence shown here is derived from an EMBL/GenBank/DDBJ whole genome shotgun (WGS) entry which is preliminary data.</text>
</comment>
<dbReference type="InterPro" id="IPR040976">
    <property type="entry name" value="Pkinase_fungal"/>
</dbReference>
<dbReference type="SUPFAM" id="SSF56112">
    <property type="entry name" value="Protein kinase-like (PK-like)"/>
    <property type="match status" value="1"/>
</dbReference>
<accession>A0ABR3JVX3</accession>
<dbReference type="Proteomes" id="UP001556367">
    <property type="component" value="Unassembled WGS sequence"/>
</dbReference>
<dbReference type="InterPro" id="IPR011009">
    <property type="entry name" value="Kinase-like_dom_sf"/>
</dbReference>
<dbReference type="Pfam" id="PF17667">
    <property type="entry name" value="Pkinase_fungal"/>
    <property type="match status" value="2"/>
</dbReference>
<dbReference type="EMBL" id="JASNQZ010000002">
    <property type="protein sequence ID" value="KAL0959982.1"/>
    <property type="molecule type" value="Genomic_DNA"/>
</dbReference>
<evidence type="ECO:0000259" key="2">
    <source>
        <dbReference type="Pfam" id="PF17667"/>
    </source>
</evidence>
<dbReference type="PANTHER" id="PTHR38248">
    <property type="entry name" value="FUNK1 6"/>
    <property type="match status" value="1"/>
</dbReference>
<organism evidence="3 4">
    <name type="scientific">Hohenbuehelia grisea</name>
    <dbReference type="NCBI Taxonomy" id="104357"/>
    <lineage>
        <taxon>Eukaryota</taxon>
        <taxon>Fungi</taxon>
        <taxon>Dikarya</taxon>
        <taxon>Basidiomycota</taxon>
        <taxon>Agaricomycotina</taxon>
        <taxon>Agaricomycetes</taxon>
        <taxon>Agaricomycetidae</taxon>
        <taxon>Agaricales</taxon>
        <taxon>Pleurotineae</taxon>
        <taxon>Pleurotaceae</taxon>
        <taxon>Hohenbuehelia</taxon>
    </lineage>
</organism>
<proteinExistence type="predicted"/>